<dbReference type="Proteomes" id="UP000820818">
    <property type="component" value="Linkage Group LG9"/>
</dbReference>
<gene>
    <name evidence="3" type="ORF">GHT06_021344</name>
</gene>
<dbReference type="EMBL" id="WJBH02000009">
    <property type="protein sequence ID" value="KAI9553438.1"/>
    <property type="molecule type" value="Genomic_DNA"/>
</dbReference>
<feature type="region of interest" description="Disordered" evidence="2">
    <location>
        <begin position="227"/>
        <end position="257"/>
    </location>
</feature>
<comment type="caution">
    <text evidence="3">The sequence shown here is derived from an EMBL/GenBank/DDBJ whole genome shotgun (WGS) entry which is preliminary data.</text>
</comment>
<evidence type="ECO:0000256" key="2">
    <source>
        <dbReference type="SAM" id="MobiDB-lite"/>
    </source>
</evidence>
<evidence type="ECO:0000313" key="3">
    <source>
        <dbReference type="EMBL" id="KAI9553438.1"/>
    </source>
</evidence>
<feature type="compositionally biased region" description="Low complexity" evidence="2">
    <location>
        <begin position="236"/>
        <end position="252"/>
    </location>
</feature>
<dbReference type="AlphaFoldDB" id="A0AAD5PPT4"/>
<evidence type="ECO:0000313" key="4">
    <source>
        <dbReference type="Proteomes" id="UP000820818"/>
    </source>
</evidence>
<proteinExistence type="predicted"/>
<keyword evidence="1" id="KW-0175">Coiled coil</keyword>
<protein>
    <submittedName>
        <fullName evidence="3">Uncharacterized protein</fullName>
    </submittedName>
</protein>
<accession>A0AAD5PPT4</accession>
<evidence type="ECO:0000256" key="1">
    <source>
        <dbReference type="SAM" id="Coils"/>
    </source>
</evidence>
<keyword evidence="4" id="KW-1185">Reference proteome</keyword>
<sequence length="357" mass="40823">MMESSSLQWEAMLCGIEAEKLVGIRAVWKFLDACRGSLVLETQKFESEKRLFESDRAAALKQIRLDVQSEFQYKLDRLVSKLDEASNLLQSRKVKIANQSKYIKLLEDKLKNDFGAELPIIMEETIETLELTEQNESLDSAPEDDQIELQLAMEQKKNEKLFYESRISQLEADVIQLEQERDQLKVPSVPAHQPEFNVQTEKDVLLPVMLQIKEQDDYEEPAIPVAEPLDGVNKQLDSSDSSGLELEDSTSSVTPPLDFSQANEEIINVIKTSSSQFTTAQISYDKILNNSLNQHQATWIQTELLETCNTNLQCLEAMLSYLKSSYENVGLRKSVKDLMKKWVLLDTKLFSLLQKDF</sequence>
<organism evidence="3 4">
    <name type="scientific">Daphnia sinensis</name>
    <dbReference type="NCBI Taxonomy" id="1820382"/>
    <lineage>
        <taxon>Eukaryota</taxon>
        <taxon>Metazoa</taxon>
        <taxon>Ecdysozoa</taxon>
        <taxon>Arthropoda</taxon>
        <taxon>Crustacea</taxon>
        <taxon>Branchiopoda</taxon>
        <taxon>Diplostraca</taxon>
        <taxon>Cladocera</taxon>
        <taxon>Anomopoda</taxon>
        <taxon>Daphniidae</taxon>
        <taxon>Daphnia</taxon>
        <taxon>Daphnia similis group</taxon>
    </lineage>
</organism>
<name>A0AAD5PPT4_9CRUS</name>
<feature type="coiled-coil region" evidence="1">
    <location>
        <begin position="153"/>
        <end position="180"/>
    </location>
</feature>
<reference evidence="3 4" key="1">
    <citation type="submission" date="2022-05" db="EMBL/GenBank/DDBJ databases">
        <title>A multi-omics perspective on studying reproductive biology in Daphnia sinensis.</title>
        <authorList>
            <person name="Jia J."/>
        </authorList>
    </citation>
    <scope>NUCLEOTIDE SEQUENCE [LARGE SCALE GENOMIC DNA]</scope>
    <source>
        <strain evidence="3 4">WSL</strain>
    </source>
</reference>